<evidence type="ECO:0000313" key="9">
    <source>
        <dbReference type="Proteomes" id="UP000007015"/>
    </source>
</evidence>
<dbReference type="InterPro" id="IPR036259">
    <property type="entry name" value="MFS_trans_sf"/>
</dbReference>
<evidence type="ECO:0000256" key="1">
    <source>
        <dbReference type="ARBA" id="ARBA00004141"/>
    </source>
</evidence>
<feature type="transmembrane region" description="Helical" evidence="7">
    <location>
        <begin position="300"/>
        <end position="322"/>
    </location>
</feature>
<dbReference type="Gene3D" id="1.20.1250.20">
    <property type="entry name" value="MFS general substrate transporter like domains"/>
    <property type="match status" value="2"/>
</dbReference>
<dbReference type="Gramene" id="BGIOSGA004897-TA">
    <property type="protein sequence ID" value="BGIOSGA004897-PA"/>
    <property type="gene ID" value="BGIOSGA004897"/>
</dbReference>
<feature type="transmembrane region" description="Helical" evidence="7">
    <location>
        <begin position="29"/>
        <end position="47"/>
    </location>
</feature>
<reference evidence="8 9" key="1">
    <citation type="journal article" date="2005" name="PLoS Biol.">
        <title>The genomes of Oryza sativa: a history of duplications.</title>
        <authorList>
            <person name="Yu J."/>
            <person name="Wang J."/>
            <person name="Lin W."/>
            <person name="Li S."/>
            <person name="Li H."/>
            <person name="Zhou J."/>
            <person name="Ni P."/>
            <person name="Dong W."/>
            <person name="Hu S."/>
            <person name="Zeng C."/>
            <person name="Zhang J."/>
            <person name="Zhang Y."/>
            <person name="Li R."/>
            <person name="Xu Z."/>
            <person name="Li S."/>
            <person name="Li X."/>
            <person name="Zheng H."/>
            <person name="Cong L."/>
            <person name="Lin L."/>
            <person name="Yin J."/>
            <person name="Geng J."/>
            <person name="Li G."/>
            <person name="Shi J."/>
            <person name="Liu J."/>
            <person name="Lv H."/>
            <person name="Li J."/>
            <person name="Wang J."/>
            <person name="Deng Y."/>
            <person name="Ran L."/>
            <person name="Shi X."/>
            <person name="Wang X."/>
            <person name="Wu Q."/>
            <person name="Li C."/>
            <person name="Ren X."/>
            <person name="Wang J."/>
            <person name="Wang X."/>
            <person name="Li D."/>
            <person name="Liu D."/>
            <person name="Zhang X."/>
            <person name="Ji Z."/>
            <person name="Zhao W."/>
            <person name="Sun Y."/>
            <person name="Zhang Z."/>
            <person name="Bao J."/>
            <person name="Han Y."/>
            <person name="Dong L."/>
            <person name="Ji J."/>
            <person name="Chen P."/>
            <person name="Wu S."/>
            <person name="Liu J."/>
            <person name="Xiao Y."/>
            <person name="Bu D."/>
            <person name="Tan J."/>
            <person name="Yang L."/>
            <person name="Ye C."/>
            <person name="Zhang J."/>
            <person name="Xu J."/>
            <person name="Zhou Y."/>
            <person name="Yu Y."/>
            <person name="Zhang B."/>
            <person name="Zhuang S."/>
            <person name="Wei H."/>
            <person name="Liu B."/>
            <person name="Lei M."/>
            <person name="Yu H."/>
            <person name="Li Y."/>
            <person name="Xu H."/>
            <person name="Wei S."/>
            <person name="He X."/>
            <person name="Fang L."/>
            <person name="Zhang Z."/>
            <person name="Zhang Y."/>
            <person name="Huang X."/>
            <person name="Su Z."/>
            <person name="Tong W."/>
            <person name="Li J."/>
            <person name="Tong Z."/>
            <person name="Li S."/>
            <person name="Ye J."/>
            <person name="Wang L."/>
            <person name="Fang L."/>
            <person name="Lei T."/>
            <person name="Chen C."/>
            <person name="Chen H."/>
            <person name="Xu Z."/>
            <person name="Li H."/>
            <person name="Huang H."/>
            <person name="Zhang F."/>
            <person name="Xu H."/>
            <person name="Li N."/>
            <person name="Zhao C."/>
            <person name="Li S."/>
            <person name="Dong L."/>
            <person name="Huang Y."/>
            <person name="Li L."/>
            <person name="Xi Y."/>
            <person name="Qi Q."/>
            <person name="Li W."/>
            <person name="Zhang B."/>
            <person name="Hu W."/>
            <person name="Zhang Y."/>
            <person name="Tian X."/>
            <person name="Jiao Y."/>
            <person name="Liang X."/>
            <person name="Jin J."/>
            <person name="Gao L."/>
            <person name="Zheng W."/>
            <person name="Hao B."/>
            <person name="Liu S."/>
            <person name="Wang W."/>
            <person name="Yuan L."/>
            <person name="Cao M."/>
            <person name="McDermott J."/>
            <person name="Samudrala R."/>
            <person name="Wang J."/>
            <person name="Wong G.K."/>
            <person name="Yang H."/>
        </authorList>
    </citation>
    <scope>NUCLEOTIDE SEQUENCE [LARGE SCALE GENOMIC DNA]</scope>
    <source>
        <strain evidence="9">cv. 93-11</strain>
    </source>
</reference>
<evidence type="ECO:0000256" key="6">
    <source>
        <dbReference type="SAM" id="MobiDB-lite"/>
    </source>
</evidence>
<feature type="transmembrane region" description="Helical" evidence="7">
    <location>
        <begin position="217"/>
        <end position="238"/>
    </location>
</feature>
<dbReference type="GO" id="GO:0022857">
    <property type="term" value="F:transmembrane transporter activity"/>
    <property type="evidence" value="ECO:0007669"/>
    <property type="project" value="InterPro"/>
</dbReference>
<feature type="transmembrane region" description="Helical" evidence="7">
    <location>
        <begin position="67"/>
        <end position="88"/>
    </location>
</feature>
<evidence type="ECO:0000313" key="8">
    <source>
        <dbReference type="EMBL" id="EAY76657.1"/>
    </source>
</evidence>
<feature type="region of interest" description="Disordered" evidence="6">
    <location>
        <begin position="1"/>
        <end position="24"/>
    </location>
</feature>
<dbReference type="Pfam" id="PF00854">
    <property type="entry name" value="PTR2"/>
    <property type="match status" value="2"/>
</dbReference>
<evidence type="ECO:0000256" key="3">
    <source>
        <dbReference type="ARBA" id="ARBA00022692"/>
    </source>
</evidence>
<dbReference type="EMBL" id="CM000126">
    <property type="protein sequence ID" value="EAY76657.1"/>
    <property type="molecule type" value="Genomic_DNA"/>
</dbReference>
<sequence length="507" mass="54281">MESGRLLAHSDEPSSAASKHGDGRGGWRAALFIIAVGFLERVGFYGVQGNLMMYLTGLMGMSMAAAAAAANAWGGTVMVLTLVGALAADSHLGRYRAVVAAGVLYLLSLGMLTVSSTLQPKHPRPASCNGGATACLPPPSPTSRLAFFYAALYLLALAQGFHKPCSEAIGADQFADDADPGANTSRSSYFNWFHFSTSWGYAVATTWLSYVEDNVSWTVGFAVCWATMVLYLAVFLLGTGTYRATAERPIDGATRRDVRRGRAHVDEEGVLPQGCHLHRTDITLFTKQGSTMNRNVGGGLVVPPAALQFAISVTIVTLLPVYDRALVPLARRLTRHPAGITTLQRVGAGMAMSGLAMAVAALVEAKRLRAASDAGLVDRPDATVPTSVWWLVPQFVLLGTSKVFGLIVLEEFFYDQVPVELCSVGLAVSLSVLGVGSYASGVLVSAIDWVTRGGGESWFSDNLNRAHLDYFYWILAALAALEVAIFVYIAKRYVYKNKGEVSENLQY</sequence>
<feature type="transmembrane region" description="Helical" evidence="7">
    <location>
        <begin position="189"/>
        <end position="210"/>
    </location>
</feature>
<gene>
    <name evidence="8" type="ORF">OsI_04613</name>
</gene>
<dbReference type="HOGENOM" id="CLU_009313_4_1_1"/>
<proteinExistence type="inferred from homology"/>
<comment type="similarity">
    <text evidence="2">Belongs to the major facilitator superfamily. Proton-dependent oligopeptide transporter (POT/PTR) (TC 2.A.17) family.</text>
</comment>
<keyword evidence="5 7" id="KW-0472">Membrane</keyword>
<dbReference type="SUPFAM" id="SSF103473">
    <property type="entry name" value="MFS general substrate transporter"/>
    <property type="match status" value="1"/>
</dbReference>
<feature type="transmembrane region" description="Helical" evidence="7">
    <location>
        <begin position="95"/>
        <end position="114"/>
    </location>
</feature>
<feature type="transmembrane region" description="Helical" evidence="7">
    <location>
        <begin position="421"/>
        <end position="450"/>
    </location>
</feature>
<protein>
    <submittedName>
        <fullName evidence="8">Uncharacterized protein</fullName>
    </submittedName>
</protein>
<name>A2WXG1_ORYSI</name>
<evidence type="ECO:0000256" key="2">
    <source>
        <dbReference type="ARBA" id="ARBA00005982"/>
    </source>
</evidence>
<feature type="transmembrane region" description="Helical" evidence="7">
    <location>
        <begin position="470"/>
        <end position="490"/>
    </location>
</feature>
<dbReference type="PANTHER" id="PTHR11654">
    <property type="entry name" value="OLIGOPEPTIDE TRANSPORTER-RELATED"/>
    <property type="match status" value="1"/>
</dbReference>
<feature type="transmembrane region" description="Helical" evidence="7">
    <location>
        <begin position="388"/>
        <end position="409"/>
    </location>
</feature>
<evidence type="ECO:0000256" key="5">
    <source>
        <dbReference type="ARBA" id="ARBA00023136"/>
    </source>
</evidence>
<organism evidence="8 9">
    <name type="scientific">Oryza sativa subsp. indica</name>
    <name type="common">Rice</name>
    <dbReference type="NCBI Taxonomy" id="39946"/>
    <lineage>
        <taxon>Eukaryota</taxon>
        <taxon>Viridiplantae</taxon>
        <taxon>Streptophyta</taxon>
        <taxon>Embryophyta</taxon>
        <taxon>Tracheophyta</taxon>
        <taxon>Spermatophyta</taxon>
        <taxon>Magnoliopsida</taxon>
        <taxon>Liliopsida</taxon>
        <taxon>Poales</taxon>
        <taxon>Poaceae</taxon>
        <taxon>BOP clade</taxon>
        <taxon>Oryzoideae</taxon>
        <taxon>Oryzeae</taxon>
        <taxon>Oryzinae</taxon>
        <taxon>Oryza</taxon>
        <taxon>Oryza sativa</taxon>
    </lineage>
</organism>
<dbReference type="Proteomes" id="UP000007015">
    <property type="component" value="Chromosome 1"/>
</dbReference>
<dbReference type="InterPro" id="IPR000109">
    <property type="entry name" value="POT_fam"/>
</dbReference>
<keyword evidence="3 7" id="KW-0812">Transmembrane</keyword>
<keyword evidence="4 7" id="KW-1133">Transmembrane helix</keyword>
<keyword evidence="9" id="KW-1185">Reference proteome</keyword>
<dbReference type="AlphaFoldDB" id="A2WXG1"/>
<dbReference type="GO" id="GO:0016020">
    <property type="term" value="C:membrane"/>
    <property type="evidence" value="ECO:0007669"/>
    <property type="project" value="UniProtKB-SubCell"/>
</dbReference>
<accession>A2WXG1</accession>
<dbReference type="OMA" id="PTRCEAS"/>
<comment type="subcellular location">
    <subcellularLocation>
        <location evidence="1">Membrane</location>
        <topology evidence="1">Multi-pass membrane protein</topology>
    </subcellularLocation>
</comment>
<evidence type="ECO:0000256" key="7">
    <source>
        <dbReference type="SAM" id="Phobius"/>
    </source>
</evidence>
<evidence type="ECO:0000256" key="4">
    <source>
        <dbReference type="ARBA" id="ARBA00022989"/>
    </source>
</evidence>